<organism evidence="1 2">
    <name type="scientific">Aureobasidium melanogenum (strain CBS 110374)</name>
    <name type="common">Aureobasidium pullulans var. melanogenum</name>
    <dbReference type="NCBI Taxonomy" id="1043003"/>
    <lineage>
        <taxon>Eukaryota</taxon>
        <taxon>Fungi</taxon>
        <taxon>Dikarya</taxon>
        <taxon>Ascomycota</taxon>
        <taxon>Pezizomycotina</taxon>
        <taxon>Dothideomycetes</taxon>
        <taxon>Dothideomycetidae</taxon>
        <taxon>Dothideales</taxon>
        <taxon>Saccotheciaceae</taxon>
        <taxon>Aureobasidium</taxon>
    </lineage>
</organism>
<dbReference type="Proteomes" id="UP000030672">
    <property type="component" value="Unassembled WGS sequence"/>
</dbReference>
<dbReference type="EMBL" id="KL584825">
    <property type="protein sequence ID" value="KEQ66579.1"/>
    <property type="molecule type" value="Genomic_DNA"/>
</dbReference>
<gene>
    <name evidence="1" type="ORF">M437DRAFT_39720</name>
</gene>
<feature type="non-terminal residue" evidence="1">
    <location>
        <position position="1"/>
    </location>
</feature>
<dbReference type="AlphaFoldDB" id="A0A074W4U8"/>
<dbReference type="HOGENOM" id="CLU_1137803_0_0_1"/>
<dbReference type="InterPro" id="IPR038883">
    <property type="entry name" value="AN11006-like"/>
</dbReference>
<proteinExistence type="predicted"/>
<evidence type="ECO:0008006" key="3">
    <source>
        <dbReference type="Google" id="ProtNLM"/>
    </source>
</evidence>
<dbReference type="GeneID" id="63913439"/>
<dbReference type="RefSeq" id="XP_040883602.1">
    <property type="nucleotide sequence ID" value="XM_041020066.1"/>
</dbReference>
<evidence type="ECO:0000313" key="2">
    <source>
        <dbReference type="Proteomes" id="UP000030672"/>
    </source>
</evidence>
<protein>
    <recommendedName>
        <fullName evidence="3">F-box domain-containing protein</fullName>
    </recommendedName>
</protein>
<name>A0A074W4U8_AURM1</name>
<evidence type="ECO:0000313" key="1">
    <source>
        <dbReference type="EMBL" id="KEQ66579.1"/>
    </source>
</evidence>
<reference evidence="1 2" key="1">
    <citation type="journal article" date="2014" name="BMC Genomics">
        <title>Genome sequencing of four Aureobasidium pullulans varieties: biotechnological potential, stress tolerance, and description of new species.</title>
        <authorList>
            <person name="Gostin Ar C."/>
            <person name="Ohm R.A."/>
            <person name="Kogej T."/>
            <person name="Sonjak S."/>
            <person name="Turk M."/>
            <person name="Zajc J."/>
            <person name="Zalar P."/>
            <person name="Grube M."/>
            <person name="Sun H."/>
            <person name="Han J."/>
            <person name="Sharma A."/>
            <person name="Chiniquy J."/>
            <person name="Ngan C.Y."/>
            <person name="Lipzen A."/>
            <person name="Barry K."/>
            <person name="Grigoriev I.V."/>
            <person name="Gunde-Cimerman N."/>
        </authorList>
    </citation>
    <scope>NUCLEOTIDE SEQUENCE [LARGE SCALE GENOMIC DNA]</scope>
    <source>
        <strain evidence="1 2">CBS 110374</strain>
    </source>
</reference>
<accession>A0A074W4U8</accession>
<sequence>EETMTSTSSTSTPSPLLSLPAELRLQIYRYVLEASSSQSSPHLLSQYCGHNTWISPPISHTNSLIRNETLPLYFNTTNFIYDLRSPLDEGITGLLKVLQWFRDNNLVMSKLRFKHVNKGILSIQELRKWVECFIEYFDVLPDSKNIEFCQQGLQYRNFAIQAAGVLKALIGFSVSINKSIIGSGEEKELEEWIEKFLEKTEEGRVVLRGIKVAEEFVKGFGAAAGGEVQGFNVLRWALMSGGMIEGLKHAGYT</sequence>
<dbReference type="PANTHER" id="PTHR42085">
    <property type="entry name" value="F-BOX DOMAIN-CONTAINING PROTEIN"/>
    <property type="match status" value="1"/>
</dbReference>
<keyword evidence="2" id="KW-1185">Reference proteome</keyword>
<dbReference type="PANTHER" id="PTHR42085:SF1">
    <property type="entry name" value="F-BOX DOMAIN-CONTAINING PROTEIN"/>
    <property type="match status" value="1"/>
</dbReference>